<reference evidence="1" key="2">
    <citation type="submission" date="2007-03" db="EMBL/GenBank/DDBJ databases">
        <authorList>
            <consortium name="The International Medicago Genome Annotation Group"/>
        </authorList>
    </citation>
    <scope>NUCLEOTIDE SEQUENCE</scope>
</reference>
<proteinExistence type="predicted"/>
<evidence type="ECO:0000313" key="1">
    <source>
        <dbReference type="EMBL" id="ABN08526.1"/>
    </source>
</evidence>
<gene>
    <name evidence="1" type="ORF">MtrDRAFT_AC157488g18v2</name>
</gene>
<organism evidence="1">
    <name type="scientific">Medicago truncatula</name>
    <name type="common">Barrel medic</name>
    <name type="synonym">Medicago tribuloides</name>
    <dbReference type="NCBI Taxonomy" id="3880"/>
    <lineage>
        <taxon>Eukaryota</taxon>
        <taxon>Viridiplantae</taxon>
        <taxon>Streptophyta</taxon>
        <taxon>Embryophyta</taxon>
        <taxon>Tracheophyta</taxon>
        <taxon>Spermatophyta</taxon>
        <taxon>Magnoliopsida</taxon>
        <taxon>eudicotyledons</taxon>
        <taxon>Gunneridae</taxon>
        <taxon>Pentapetalae</taxon>
        <taxon>rosids</taxon>
        <taxon>fabids</taxon>
        <taxon>Fabales</taxon>
        <taxon>Fabaceae</taxon>
        <taxon>Papilionoideae</taxon>
        <taxon>50 kb inversion clade</taxon>
        <taxon>NPAAA clade</taxon>
        <taxon>Hologalegina</taxon>
        <taxon>IRL clade</taxon>
        <taxon>Trifolieae</taxon>
        <taxon>Medicago</taxon>
    </lineage>
</organism>
<accession>A2Q4H6</accession>
<sequence>MWCHRPNDNVQSATLAWSKPHAYWIKCKVDCALFKVDEKFGVSISFRYSLGHLMQAHSMVTILLNNSSYVNEQGNLLSNCSICFRDSLGHLMQAHSMVFPFVISAAEYEVTALQEALQIALELCLNRDFTHI</sequence>
<dbReference type="PANTHER" id="PTHR47074:SF11">
    <property type="entry name" value="REVERSE TRANSCRIPTASE-LIKE PROTEIN"/>
    <property type="match status" value="1"/>
</dbReference>
<dbReference type="EMBL" id="AC157488">
    <property type="protein sequence ID" value="ABN08526.1"/>
    <property type="molecule type" value="Genomic_DNA"/>
</dbReference>
<name>A2Q4H6_MEDTR</name>
<dbReference type="PANTHER" id="PTHR47074">
    <property type="entry name" value="BNAC02G40300D PROTEIN"/>
    <property type="match status" value="1"/>
</dbReference>
<dbReference type="AlphaFoldDB" id="A2Q4H6"/>
<dbReference type="InterPro" id="IPR052929">
    <property type="entry name" value="RNase_H-like_EbsB-rel"/>
</dbReference>
<reference evidence="1" key="1">
    <citation type="submission" date="2005-02" db="EMBL/GenBank/DDBJ databases">
        <authorList>
            <person name="Town C.D."/>
        </authorList>
    </citation>
    <scope>NUCLEOTIDE SEQUENCE</scope>
</reference>
<protein>
    <submittedName>
        <fullName evidence="1">Uncharacterized protein</fullName>
    </submittedName>
</protein>